<evidence type="ECO:0000256" key="8">
    <source>
        <dbReference type="ARBA" id="ARBA00023031"/>
    </source>
</evidence>
<organism evidence="15">
    <name type="scientific">Carlavirus americanense</name>
    <dbReference type="NCBI Taxonomy" id="1177630"/>
    <lineage>
        <taxon>Viruses</taxon>
        <taxon>Riboviria</taxon>
        <taxon>Orthornavirae</taxon>
        <taxon>Kitrinoviricota</taxon>
        <taxon>Alsuviricetes</taxon>
        <taxon>Tymovirales</taxon>
        <taxon>Betaflexiviridae</taxon>
        <taxon>Quinvirinae</taxon>
        <taxon>Carlavirus</taxon>
    </lineage>
</organism>
<evidence type="ECO:0000256" key="4">
    <source>
        <dbReference type="ARBA" id="ARBA00022448"/>
    </source>
</evidence>
<keyword evidence="9 14" id="KW-0472">Membrane</keyword>
<evidence type="ECO:0000256" key="3">
    <source>
        <dbReference type="ARBA" id="ARBA00013812"/>
    </source>
</evidence>
<sequence>MSFLQSQSLIVCICFFIGFLLVYPFIGQQSVEQCQLIVNGESVKLLNCALSPELVEAVGKLKPLRF</sequence>
<keyword evidence="7 14" id="KW-1133">Transmembrane helix</keyword>
<comment type="similarity">
    <text evidence="2">Belongs to the Tymovirales TGBp3 protein family.</text>
</comment>
<evidence type="ECO:0000256" key="13">
    <source>
        <dbReference type="ARBA" id="ARBA00033148"/>
    </source>
</evidence>
<evidence type="ECO:0000256" key="14">
    <source>
        <dbReference type="SAM" id="Phobius"/>
    </source>
</evidence>
<evidence type="ECO:0000256" key="10">
    <source>
        <dbReference type="ARBA" id="ARBA00023184"/>
    </source>
</evidence>
<feature type="transmembrane region" description="Helical" evidence="14">
    <location>
        <begin position="6"/>
        <end position="26"/>
    </location>
</feature>
<gene>
    <name evidence="15" type="primary">gp4</name>
</gene>
<keyword evidence="6" id="KW-1043">Host membrane</keyword>
<dbReference type="EMBL" id="KR185345">
    <property type="protein sequence ID" value="ALJ56056.1"/>
    <property type="molecule type" value="Genomic_RNA"/>
</dbReference>
<evidence type="ECO:0000256" key="2">
    <source>
        <dbReference type="ARBA" id="ARBA00010355"/>
    </source>
</evidence>
<protein>
    <recommendedName>
        <fullName evidence="3">Movement protein TGBp3</fullName>
    </recommendedName>
    <alternativeName>
        <fullName evidence="12">7 kDa protein</fullName>
    </alternativeName>
    <alternativeName>
        <fullName evidence="13">Triple gene block 3 protein</fullName>
    </alternativeName>
</protein>
<dbReference type="GO" id="GO:0046740">
    <property type="term" value="P:transport of virus in host, cell to cell"/>
    <property type="evidence" value="ECO:0007669"/>
    <property type="project" value="UniProtKB-KW"/>
</dbReference>
<accession>A0A1I7P2Z6</accession>
<comment type="function">
    <text evidence="11">Plays a role in viral cell-to-cell propagation, by facilitating genome transport to neighboring plant cells through plasmosdesmata. May induce the formation of granular vesicles derived from the Endoplasmic reticulum, which align on actin filaments.</text>
</comment>
<evidence type="ECO:0000313" key="15">
    <source>
        <dbReference type="EMBL" id="ALJ56056.1"/>
    </source>
</evidence>
<evidence type="ECO:0000256" key="12">
    <source>
        <dbReference type="ARBA" id="ARBA00030266"/>
    </source>
</evidence>
<comment type="subcellular location">
    <subcellularLocation>
        <location evidence="1">Host endoplasmic reticulum membrane</location>
    </subcellularLocation>
</comment>
<evidence type="ECO:0000256" key="5">
    <source>
        <dbReference type="ARBA" id="ARBA00022692"/>
    </source>
</evidence>
<keyword evidence="5 14" id="KW-0812">Transmembrane</keyword>
<dbReference type="InterPro" id="IPR003411">
    <property type="entry name" value="TGBp3"/>
</dbReference>
<keyword evidence="10" id="KW-1038">Host endoplasmic reticulum</keyword>
<evidence type="ECO:0000256" key="7">
    <source>
        <dbReference type="ARBA" id="ARBA00022989"/>
    </source>
</evidence>
<evidence type="ECO:0000256" key="9">
    <source>
        <dbReference type="ARBA" id="ARBA00023136"/>
    </source>
</evidence>
<proteinExistence type="inferred from homology"/>
<dbReference type="Pfam" id="PF02495">
    <property type="entry name" value="TGBp3"/>
    <property type="match status" value="1"/>
</dbReference>
<keyword evidence="8" id="KW-0916">Viral movement protein</keyword>
<evidence type="ECO:0000256" key="6">
    <source>
        <dbReference type="ARBA" id="ARBA00022870"/>
    </source>
</evidence>
<name>A0A1I7P2Z6_9VIRU</name>
<evidence type="ECO:0000256" key="1">
    <source>
        <dbReference type="ARBA" id="ARBA00004625"/>
    </source>
</evidence>
<dbReference type="GO" id="GO:0044167">
    <property type="term" value="C:host cell endoplasmic reticulum membrane"/>
    <property type="evidence" value="ECO:0007669"/>
    <property type="project" value="UniProtKB-SubCell"/>
</dbReference>
<evidence type="ECO:0000256" key="11">
    <source>
        <dbReference type="ARBA" id="ARBA00025270"/>
    </source>
</evidence>
<keyword evidence="4" id="KW-0813">Transport</keyword>
<reference evidence="15" key="1">
    <citation type="submission" date="2015-04" db="EMBL/GenBank/DDBJ databases">
        <authorList>
            <person name="Syromyatnikov M.Y."/>
            <person name="Popov V.N."/>
        </authorList>
    </citation>
    <scope>NUCLEOTIDE SEQUENCE</scope>
    <source>
        <strain evidence="15">Taurus</strain>
    </source>
</reference>